<dbReference type="FunFam" id="3.40.50.620:FF:000084">
    <property type="entry name" value="arginine--tRNA ligase, cytoplasmic"/>
    <property type="match status" value="1"/>
</dbReference>
<dbReference type="AlphaFoldDB" id="A0AA88HUQ5"/>
<dbReference type="SUPFAM" id="SSF52374">
    <property type="entry name" value="Nucleotidylyl transferase"/>
    <property type="match status" value="1"/>
</dbReference>
<dbReference type="InterPro" id="IPR009080">
    <property type="entry name" value="tRNAsynth_Ia_anticodon-bd"/>
</dbReference>
<evidence type="ECO:0000256" key="6">
    <source>
        <dbReference type="ARBA" id="ARBA00022741"/>
    </source>
</evidence>
<dbReference type="GO" id="GO:0004814">
    <property type="term" value="F:arginine-tRNA ligase activity"/>
    <property type="evidence" value="ECO:0007669"/>
    <property type="project" value="UniProtKB-EC"/>
</dbReference>
<keyword evidence="8 13" id="KW-0648">Protein biosynthesis</keyword>
<dbReference type="Gene3D" id="1.10.730.10">
    <property type="entry name" value="Isoleucyl-tRNA Synthetase, Domain 1"/>
    <property type="match status" value="1"/>
</dbReference>
<comment type="similarity">
    <text evidence="2 13">Belongs to the class-I aminoacyl-tRNA synthetase family.</text>
</comment>
<dbReference type="PRINTS" id="PR01038">
    <property type="entry name" value="TRNASYNTHARG"/>
</dbReference>
<dbReference type="GO" id="GO:0017101">
    <property type="term" value="C:aminoacyl-tRNA synthetase multienzyme complex"/>
    <property type="evidence" value="ECO:0007669"/>
    <property type="project" value="UniProtKB-ARBA"/>
</dbReference>
<dbReference type="GO" id="GO:0006420">
    <property type="term" value="P:arginyl-tRNA aminoacylation"/>
    <property type="evidence" value="ECO:0007669"/>
    <property type="project" value="InterPro"/>
</dbReference>
<organism evidence="17 18">
    <name type="scientific">Artemia franciscana</name>
    <name type="common">Brine shrimp</name>
    <name type="synonym">Artemia sanfranciscana</name>
    <dbReference type="NCBI Taxonomy" id="6661"/>
    <lineage>
        <taxon>Eukaryota</taxon>
        <taxon>Metazoa</taxon>
        <taxon>Ecdysozoa</taxon>
        <taxon>Arthropoda</taxon>
        <taxon>Crustacea</taxon>
        <taxon>Branchiopoda</taxon>
        <taxon>Anostraca</taxon>
        <taxon>Artemiidae</taxon>
        <taxon>Artemia</taxon>
    </lineage>
</organism>
<keyword evidence="7 13" id="KW-0067">ATP-binding</keyword>
<dbReference type="GO" id="GO:0005524">
    <property type="term" value="F:ATP binding"/>
    <property type="evidence" value="ECO:0007669"/>
    <property type="project" value="UniProtKB-KW"/>
</dbReference>
<dbReference type="InterPro" id="IPR035684">
    <property type="entry name" value="ArgRS_core"/>
</dbReference>
<dbReference type="EC" id="6.1.1.19" evidence="3"/>
<comment type="caution">
    <text evidence="17">The sequence shown here is derived from an EMBL/GenBank/DDBJ whole genome shotgun (WGS) entry which is preliminary data.</text>
</comment>
<dbReference type="Gene3D" id="3.40.50.620">
    <property type="entry name" value="HUPs"/>
    <property type="match status" value="1"/>
</dbReference>
<keyword evidence="4" id="KW-0963">Cytoplasm</keyword>
<evidence type="ECO:0000256" key="10">
    <source>
        <dbReference type="ARBA" id="ARBA00033033"/>
    </source>
</evidence>
<keyword evidence="14" id="KW-0175">Coiled coil</keyword>
<dbReference type="Gene3D" id="3.30.1360.70">
    <property type="entry name" value="Arginyl tRNA synthetase N-terminal domain"/>
    <property type="match status" value="1"/>
</dbReference>
<evidence type="ECO:0000256" key="12">
    <source>
        <dbReference type="ARBA" id="ARBA00071644"/>
    </source>
</evidence>
<evidence type="ECO:0000256" key="1">
    <source>
        <dbReference type="ARBA" id="ARBA00004514"/>
    </source>
</evidence>
<sequence length="981" mass="114073">MVLCQMLEYCSSIWCPLNEKDRAKNQENVTKDHNPLWSFMVLCQMLEYCSSIWCPLNEKERAKNQENVTKDHNPLWSFMVLCQMLEYCSSIWCPLNEKERAKNQENVTKDHNPLWSFMVLCQMLEYCSSIWCPLNEKDRAKNQENVTKDHNPLWSFMVMSMLEYCSSIWCPLNEKERAKNQENVTKDHNPLWSYVKMLEYCSSIWCPLNEKERAKNQENVTKDHNPLWSFMVLCQMLEYCSSIWCPLNEKERAKNQENVTKDHNPLWSFMVLCQMLEYCSSIWCPLNEKDRAKNQENVTKDHNPLWSFMVLCQMLEYCSSIWCPLNEKERAKNQENENEIKQLMSRIEELRKQTTTVTPANDSEEMEKLKVENDKLKYRINIMKRALTETVEGQFSIIGELKNIFKKSLIKSYPESSDFNIEVVISSQPKYGDYQCNSAMALSKILKESGTKVSPVEVAKTLIGNIPANEIIELLSTAGPGFINITLSQKFVVRQIANMCLEGVSPPKVDKKKVVIDFSSPNIAKEMHVGHLRSTIIGDSLARLLEYLGHDVVRLNHVGDWGTQFGMLLAHLNDKYPDYLNNPLPIGDLQAFYKESKKRFDEDAEFKKRAYAAVVELQAHDPDQTKRWQLICDTSRKEFQKIYDRLDIKLTERGESFYQDSMKRIVEDLKQKNLLVYEEGRYVMFPQKEGLNPLTVVKSDGGYTYDTSDIAALCHRLEVEKADWIIYVTDLGQSSHFESLFDCMEHAGYIDKNRVRIDHVGFGVVLGENKKRLKTRSGDTIRLVDLLDEGIKKSMDKLIEKNRDSVMSPEELEQAKTSVAYGCIKYADLSNNRKGDYIFSFDKMLEDKGNTAVYLLYMYTRIRSIARLANVEPKQLLNYAKNKGIKIEDPKEIKLAKEILKFYDVIQKITDDLLLHSLCEYLYNISTVFSDFYDSCYCVEKDRNTGEVIKVNMDRMLLCEVTANILAKCFDILGLKPVNRM</sequence>
<evidence type="ECO:0000256" key="9">
    <source>
        <dbReference type="ARBA" id="ARBA00023146"/>
    </source>
</evidence>
<dbReference type="InterPro" id="IPR008909">
    <property type="entry name" value="DALR_anticod-bd"/>
</dbReference>
<dbReference type="HAMAP" id="MF_00123">
    <property type="entry name" value="Arg_tRNA_synth"/>
    <property type="match status" value="1"/>
</dbReference>
<evidence type="ECO:0000313" key="17">
    <source>
        <dbReference type="EMBL" id="KAK2712426.1"/>
    </source>
</evidence>
<dbReference type="Proteomes" id="UP001187531">
    <property type="component" value="Unassembled WGS sequence"/>
</dbReference>
<dbReference type="PANTHER" id="PTHR11956">
    <property type="entry name" value="ARGINYL-TRNA SYNTHETASE"/>
    <property type="match status" value="1"/>
</dbReference>
<dbReference type="PROSITE" id="PS00178">
    <property type="entry name" value="AA_TRNA_LIGASE_I"/>
    <property type="match status" value="1"/>
</dbReference>
<dbReference type="InterPro" id="IPR014729">
    <property type="entry name" value="Rossmann-like_a/b/a_fold"/>
</dbReference>
<feature type="domain" description="Arginyl tRNA synthetase N-terminal" evidence="16">
    <location>
        <begin position="399"/>
        <end position="487"/>
    </location>
</feature>
<evidence type="ECO:0000313" key="18">
    <source>
        <dbReference type="Proteomes" id="UP001187531"/>
    </source>
</evidence>
<evidence type="ECO:0000256" key="8">
    <source>
        <dbReference type="ARBA" id="ARBA00022917"/>
    </source>
</evidence>
<keyword evidence="5 13" id="KW-0436">Ligase</keyword>
<evidence type="ECO:0000259" key="15">
    <source>
        <dbReference type="SMART" id="SM00836"/>
    </source>
</evidence>
<evidence type="ECO:0000256" key="3">
    <source>
        <dbReference type="ARBA" id="ARBA00012837"/>
    </source>
</evidence>
<dbReference type="EMBL" id="JAVRJZ010000015">
    <property type="protein sequence ID" value="KAK2712426.1"/>
    <property type="molecule type" value="Genomic_DNA"/>
</dbReference>
<dbReference type="GO" id="GO:0005829">
    <property type="term" value="C:cytosol"/>
    <property type="evidence" value="ECO:0007669"/>
    <property type="project" value="UniProtKB-SubCell"/>
</dbReference>
<dbReference type="CDD" id="cd00671">
    <property type="entry name" value="ArgRS_core"/>
    <property type="match status" value="1"/>
</dbReference>
<evidence type="ECO:0000256" key="5">
    <source>
        <dbReference type="ARBA" id="ARBA00022598"/>
    </source>
</evidence>
<dbReference type="SMART" id="SM01016">
    <property type="entry name" value="Arg_tRNA_synt_N"/>
    <property type="match status" value="1"/>
</dbReference>
<dbReference type="Pfam" id="PF03485">
    <property type="entry name" value="Arg_tRNA_synt_N"/>
    <property type="match status" value="1"/>
</dbReference>
<gene>
    <name evidence="17" type="ORF">QYM36_011196</name>
</gene>
<keyword evidence="9 13" id="KW-0030">Aminoacyl-tRNA synthetase</keyword>
<dbReference type="SMART" id="SM00836">
    <property type="entry name" value="DALR_1"/>
    <property type="match status" value="1"/>
</dbReference>
<comment type="subcellular location">
    <subcellularLocation>
        <location evidence="1">Cytoplasm</location>
        <location evidence="1">Cytosol</location>
    </subcellularLocation>
</comment>
<keyword evidence="18" id="KW-1185">Reference proteome</keyword>
<comment type="catalytic activity">
    <reaction evidence="11">
        <text>tRNA(Arg) + L-arginine + ATP = L-arginyl-tRNA(Arg) + AMP + diphosphate</text>
        <dbReference type="Rhea" id="RHEA:20301"/>
        <dbReference type="Rhea" id="RHEA-COMP:9658"/>
        <dbReference type="Rhea" id="RHEA-COMP:9673"/>
        <dbReference type="ChEBI" id="CHEBI:30616"/>
        <dbReference type="ChEBI" id="CHEBI:32682"/>
        <dbReference type="ChEBI" id="CHEBI:33019"/>
        <dbReference type="ChEBI" id="CHEBI:78442"/>
        <dbReference type="ChEBI" id="CHEBI:78513"/>
        <dbReference type="ChEBI" id="CHEBI:456215"/>
        <dbReference type="EC" id="6.1.1.19"/>
    </reaction>
</comment>
<evidence type="ECO:0000256" key="13">
    <source>
        <dbReference type="RuleBase" id="RU363038"/>
    </source>
</evidence>
<feature type="domain" description="DALR anticodon binding" evidence="15">
    <location>
        <begin position="855"/>
        <end position="981"/>
    </location>
</feature>
<accession>A0AA88HUQ5</accession>
<evidence type="ECO:0000256" key="2">
    <source>
        <dbReference type="ARBA" id="ARBA00005594"/>
    </source>
</evidence>
<dbReference type="NCBIfam" id="TIGR00456">
    <property type="entry name" value="argS"/>
    <property type="match status" value="1"/>
</dbReference>
<evidence type="ECO:0000256" key="11">
    <source>
        <dbReference type="ARBA" id="ARBA00049339"/>
    </source>
</evidence>
<keyword evidence="6 13" id="KW-0547">Nucleotide-binding</keyword>
<dbReference type="FunFam" id="1.10.730.10:FF:000064">
    <property type="entry name" value="Probable arginine--tRNA ligase, cytoplasmic"/>
    <property type="match status" value="1"/>
</dbReference>
<dbReference type="InterPro" id="IPR036695">
    <property type="entry name" value="Arg-tRNA-synth_N_sf"/>
</dbReference>
<feature type="coiled-coil region" evidence="14">
    <location>
        <begin position="326"/>
        <end position="386"/>
    </location>
</feature>
<evidence type="ECO:0000256" key="7">
    <source>
        <dbReference type="ARBA" id="ARBA00022840"/>
    </source>
</evidence>
<name>A0AA88HUQ5_ARTSF</name>
<dbReference type="SUPFAM" id="SSF47323">
    <property type="entry name" value="Anticodon-binding domain of a subclass of class I aminoacyl-tRNA synthetases"/>
    <property type="match status" value="1"/>
</dbReference>
<evidence type="ECO:0000259" key="16">
    <source>
        <dbReference type="SMART" id="SM01016"/>
    </source>
</evidence>
<reference evidence="17" key="1">
    <citation type="submission" date="2023-07" db="EMBL/GenBank/DDBJ databases">
        <title>Chromosome-level genome assembly of Artemia franciscana.</title>
        <authorList>
            <person name="Jo E."/>
        </authorList>
    </citation>
    <scope>NUCLEOTIDE SEQUENCE</scope>
    <source>
        <tissue evidence="17">Whole body</tissue>
    </source>
</reference>
<dbReference type="PANTHER" id="PTHR11956:SF5">
    <property type="entry name" value="ARGININE--TRNA LIGASE, CYTOPLASMIC"/>
    <property type="match status" value="1"/>
</dbReference>
<dbReference type="InterPro" id="IPR001278">
    <property type="entry name" value="Arg-tRNA-ligase"/>
</dbReference>
<dbReference type="InterPro" id="IPR005148">
    <property type="entry name" value="Arg-tRNA-synth_N"/>
</dbReference>
<evidence type="ECO:0000256" key="4">
    <source>
        <dbReference type="ARBA" id="ARBA00022490"/>
    </source>
</evidence>
<proteinExistence type="inferred from homology"/>
<evidence type="ECO:0000256" key="14">
    <source>
        <dbReference type="SAM" id="Coils"/>
    </source>
</evidence>
<dbReference type="Pfam" id="PF00750">
    <property type="entry name" value="tRNA-synt_1d"/>
    <property type="match status" value="1"/>
</dbReference>
<dbReference type="InterPro" id="IPR001412">
    <property type="entry name" value="aa-tRNA-synth_I_CS"/>
</dbReference>
<dbReference type="Pfam" id="PF05746">
    <property type="entry name" value="DALR_1"/>
    <property type="match status" value="1"/>
</dbReference>
<dbReference type="FunFam" id="3.30.1360.70:FF:000002">
    <property type="entry name" value="arginine--tRNA ligase, cytoplasmic"/>
    <property type="match status" value="1"/>
</dbReference>
<dbReference type="SUPFAM" id="SSF55190">
    <property type="entry name" value="Arginyl-tRNA synthetase (ArgRS), N-terminal 'additional' domain"/>
    <property type="match status" value="1"/>
</dbReference>
<protein>
    <recommendedName>
        <fullName evidence="12">Probable arginine--tRNA ligase, cytoplasmic</fullName>
        <ecNumber evidence="3">6.1.1.19</ecNumber>
    </recommendedName>
    <alternativeName>
        <fullName evidence="10">Arginyl-tRNA synthetase</fullName>
    </alternativeName>
</protein>